<gene>
    <name evidence="5" type="ORF">DVH29_12830</name>
</gene>
<dbReference type="InterPro" id="IPR004114">
    <property type="entry name" value="THUMP_dom"/>
</dbReference>
<dbReference type="AlphaFoldDB" id="A0A369W7V9"/>
<dbReference type="SUPFAM" id="SSF53335">
    <property type="entry name" value="S-adenosyl-L-methionine-dependent methyltransferases"/>
    <property type="match status" value="1"/>
</dbReference>
<dbReference type="PANTHER" id="PTHR47313">
    <property type="entry name" value="RIBOSOMAL RNA LARGE SUBUNIT METHYLTRANSFERASE K/L"/>
    <property type="match status" value="1"/>
</dbReference>
<dbReference type="InterPro" id="IPR000241">
    <property type="entry name" value="RlmKL-like_Mtase"/>
</dbReference>
<dbReference type="PANTHER" id="PTHR47313:SF1">
    <property type="entry name" value="RIBOSOMAL RNA LARGE SUBUNIT METHYLTRANSFERASE K_L"/>
    <property type="match status" value="1"/>
</dbReference>
<keyword evidence="2 5" id="KW-0808">Transferase</keyword>
<name>A0A369W7V9_9HYPH</name>
<dbReference type="RefSeq" id="WP_114646588.1">
    <property type="nucleotide sequence ID" value="NZ_QQNH01000022.1"/>
</dbReference>
<keyword evidence="1 5" id="KW-0489">Methyltransferase</keyword>
<dbReference type="Pfam" id="PF01170">
    <property type="entry name" value="UPF0020"/>
    <property type="match status" value="1"/>
</dbReference>
<dbReference type="CDD" id="cd11715">
    <property type="entry name" value="THUMP_AdoMetMT"/>
    <property type="match status" value="1"/>
</dbReference>
<dbReference type="Pfam" id="PF02926">
    <property type="entry name" value="THUMP"/>
    <property type="match status" value="1"/>
</dbReference>
<dbReference type="Pfam" id="PF22020">
    <property type="entry name" value="RlmL_1st"/>
    <property type="match status" value="1"/>
</dbReference>
<keyword evidence="3" id="KW-0694">RNA-binding</keyword>
<comment type="caution">
    <text evidence="5">The sequence shown here is derived from an EMBL/GenBank/DDBJ whole genome shotgun (WGS) entry which is preliminary data.</text>
</comment>
<reference evidence="6" key="1">
    <citation type="submission" date="2018-07" db="EMBL/GenBank/DDBJ databases">
        <authorList>
            <person name="Liu B.-T."/>
            <person name="Du Z."/>
        </authorList>
    </citation>
    <scope>NUCLEOTIDE SEQUENCE [LARGE SCALE GENOMIC DNA]</scope>
    <source>
        <strain evidence="6">XYN52</strain>
    </source>
</reference>
<dbReference type="Gene3D" id="3.40.50.150">
    <property type="entry name" value="Vaccinia Virus protein VP39"/>
    <property type="match status" value="1"/>
</dbReference>
<evidence type="ECO:0000313" key="5">
    <source>
        <dbReference type="EMBL" id="RDE08141.1"/>
    </source>
</evidence>
<dbReference type="OrthoDB" id="9809404at2"/>
<proteinExistence type="predicted"/>
<evidence type="ECO:0000313" key="6">
    <source>
        <dbReference type="Proteomes" id="UP000253759"/>
    </source>
</evidence>
<dbReference type="PROSITE" id="PS51165">
    <property type="entry name" value="THUMP"/>
    <property type="match status" value="1"/>
</dbReference>
<dbReference type="Proteomes" id="UP000253759">
    <property type="component" value="Unassembled WGS sequence"/>
</dbReference>
<sequence>MTHSDPFEIFLVAAPGLEAALRAEAVEAGFPAPEAVTGGVVLMGGWPEIWRANYLLRGAVRVLARIARFPVTHLAQLDKKARRVDWAGYLPAGAVIAVEASCRKSKIYHSGAAAQRIEGAIIDAIGAQSGKEGLRVMVRIENDLCTLSLDTSGAPLHKRGAKPEVNAAPMRETTAALLLRQCGYRGTEPVLDPMCGSGTFVIEAAEMARRLAPGRARAFAFEHFRSFNPEAFAAIRSAHEERASDIVHRGSDRDAGAIRMSLANAERAGVSGTTAFLHMPVKDLERPDSPPGLVIVNPPFGARLGSKGKLGGLYAALGNTLLRRFSGWRVGLVATDAGLVRATGLPFHPPGQSIDNNGLRIALYRTDPLP</sequence>
<dbReference type="GO" id="GO:0070043">
    <property type="term" value="F:rRNA (guanine-N7-)-methyltransferase activity"/>
    <property type="evidence" value="ECO:0007669"/>
    <property type="project" value="TreeGrafter"/>
</dbReference>
<evidence type="ECO:0000256" key="1">
    <source>
        <dbReference type="ARBA" id="ARBA00022603"/>
    </source>
</evidence>
<protein>
    <submittedName>
        <fullName evidence="5">Class I SAM-dependent RNA methyltransferase</fullName>
    </submittedName>
</protein>
<dbReference type="GO" id="GO:0008990">
    <property type="term" value="F:rRNA (guanine-N2-)-methyltransferase activity"/>
    <property type="evidence" value="ECO:0007669"/>
    <property type="project" value="TreeGrafter"/>
</dbReference>
<dbReference type="PROSITE" id="PS01261">
    <property type="entry name" value="UPF0020"/>
    <property type="match status" value="1"/>
</dbReference>
<evidence type="ECO:0000256" key="2">
    <source>
        <dbReference type="ARBA" id="ARBA00022679"/>
    </source>
</evidence>
<dbReference type="EMBL" id="QQNH01000022">
    <property type="protein sequence ID" value="RDE08141.1"/>
    <property type="molecule type" value="Genomic_DNA"/>
</dbReference>
<feature type="domain" description="THUMP" evidence="4">
    <location>
        <begin position="48"/>
        <end position="151"/>
    </location>
</feature>
<dbReference type="InterPro" id="IPR054170">
    <property type="entry name" value="RlmL_1st"/>
</dbReference>
<keyword evidence="6" id="KW-1185">Reference proteome</keyword>
<organism evidence="5 6">
    <name type="scientific">Pelagibacterium lacus</name>
    <dbReference type="NCBI Taxonomy" id="2282655"/>
    <lineage>
        <taxon>Bacteria</taxon>
        <taxon>Pseudomonadati</taxon>
        <taxon>Pseudomonadota</taxon>
        <taxon>Alphaproteobacteria</taxon>
        <taxon>Hyphomicrobiales</taxon>
        <taxon>Devosiaceae</taxon>
        <taxon>Pelagibacterium</taxon>
    </lineage>
</organism>
<dbReference type="InterPro" id="IPR053943">
    <property type="entry name" value="RlmKL-like_Mtase_CS"/>
</dbReference>
<evidence type="ECO:0000259" key="4">
    <source>
        <dbReference type="PROSITE" id="PS51165"/>
    </source>
</evidence>
<dbReference type="InterPro" id="IPR029063">
    <property type="entry name" value="SAM-dependent_MTases_sf"/>
</dbReference>
<evidence type="ECO:0000256" key="3">
    <source>
        <dbReference type="PROSITE-ProRule" id="PRU00529"/>
    </source>
</evidence>
<accession>A0A369W7V9</accession>
<dbReference type="PRINTS" id="PR00507">
    <property type="entry name" value="N12N6MTFRASE"/>
</dbReference>
<dbReference type="Gene3D" id="3.30.2130.30">
    <property type="match status" value="1"/>
</dbReference>
<dbReference type="GO" id="GO:0003723">
    <property type="term" value="F:RNA binding"/>
    <property type="evidence" value="ECO:0007669"/>
    <property type="project" value="UniProtKB-UniRule"/>
</dbReference>